<dbReference type="EMBL" id="BOMY01000038">
    <property type="protein sequence ID" value="GIF23033.1"/>
    <property type="molecule type" value="Genomic_DNA"/>
</dbReference>
<evidence type="ECO:0000256" key="1">
    <source>
        <dbReference type="PIRSR" id="PIRSR637460-1"/>
    </source>
</evidence>
<dbReference type="PANTHER" id="PTHR37981">
    <property type="entry name" value="LIPASE 2"/>
    <property type="match status" value="1"/>
</dbReference>
<feature type="active site" evidence="1">
    <location>
        <position position="229"/>
    </location>
</feature>
<protein>
    <submittedName>
        <fullName evidence="3">Hydrolase</fullName>
    </submittedName>
</protein>
<feature type="domain" description="SGNH hydrolase-type esterase" evidence="2">
    <location>
        <begin position="9"/>
        <end position="237"/>
    </location>
</feature>
<evidence type="ECO:0000313" key="3">
    <source>
        <dbReference type="EMBL" id="GIF23033.1"/>
    </source>
</evidence>
<dbReference type="CDD" id="cd01823">
    <property type="entry name" value="SEST_like"/>
    <property type="match status" value="1"/>
</dbReference>
<dbReference type="GO" id="GO:0006629">
    <property type="term" value="P:lipid metabolic process"/>
    <property type="evidence" value="ECO:0007669"/>
    <property type="project" value="TreeGrafter"/>
</dbReference>
<feature type="active site" description="Nucleophile" evidence="1">
    <location>
        <position position="13"/>
    </location>
</feature>
<dbReference type="Proteomes" id="UP000623608">
    <property type="component" value="Unassembled WGS sequence"/>
</dbReference>
<dbReference type="InterPro" id="IPR036514">
    <property type="entry name" value="SGNH_hydro_sf"/>
</dbReference>
<proteinExistence type="predicted"/>
<dbReference type="Pfam" id="PF13472">
    <property type="entry name" value="Lipase_GDSL_2"/>
    <property type="match status" value="1"/>
</dbReference>
<dbReference type="InterPro" id="IPR013830">
    <property type="entry name" value="SGNH_hydro"/>
</dbReference>
<dbReference type="PANTHER" id="PTHR37981:SF1">
    <property type="entry name" value="SGNH HYDROLASE-TYPE ESTERASE DOMAIN-CONTAINING PROTEIN"/>
    <property type="match status" value="1"/>
</dbReference>
<evidence type="ECO:0000259" key="2">
    <source>
        <dbReference type="Pfam" id="PF13472"/>
    </source>
</evidence>
<organism evidence="3 4">
    <name type="scientific">Paractinoplanes tereljensis</name>
    <dbReference type="NCBI Taxonomy" id="571912"/>
    <lineage>
        <taxon>Bacteria</taxon>
        <taxon>Bacillati</taxon>
        <taxon>Actinomycetota</taxon>
        <taxon>Actinomycetes</taxon>
        <taxon>Micromonosporales</taxon>
        <taxon>Micromonosporaceae</taxon>
        <taxon>Paractinoplanes</taxon>
    </lineage>
</organism>
<dbReference type="InterPro" id="IPR037460">
    <property type="entry name" value="SEST-like"/>
</dbReference>
<keyword evidence="4" id="KW-1185">Reference proteome</keyword>
<dbReference type="SUPFAM" id="SSF52266">
    <property type="entry name" value="SGNH hydrolase"/>
    <property type="match status" value="1"/>
</dbReference>
<gene>
    <name evidence="3" type="ORF">Ate02nite_57630</name>
</gene>
<reference evidence="3" key="1">
    <citation type="submission" date="2021-01" db="EMBL/GenBank/DDBJ databases">
        <title>Whole genome shotgun sequence of Actinoplanes tereljensis NBRC 105297.</title>
        <authorList>
            <person name="Komaki H."/>
            <person name="Tamura T."/>
        </authorList>
    </citation>
    <scope>NUCLEOTIDE SEQUENCE</scope>
    <source>
        <strain evidence="3">NBRC 105297</strain>
    </source>
</reference>
<evidence type="ECO:0000313" key="4">
    <source>
        <dbReference type="Proteomes" id="UP000623608"/>
    </source>
</evidence>
<sequence length="246" mass="26245">MPERPRYVAMGSSFAAGPFIGRRSPGSPRRAGRSAANYAHLLAARLGLDLTDVTYSGATAAQMLDGQPGAGPAQISAVTAGTDLVTITCGGNDIGYLPRLTWASMPAPIRRRADEYARRSDRRLGELGGTFDRLTGEVRRRAPRARLLLVDYLTILPPDPDADTGRLPAEVAAWGREVAVRLSQETAAAAERAGAEYVAVSAASRDHHAWSAEPWTRRFRLSRAGAPYHPNAAGMRAVAEILAGVC</sequence>
<keyword evidence="3" id="KW-0378">Hydrolase</keyword>
<dbReference type="Gene3D" id="3.40.50.1110">
    <property type="entry name" value="SGNH hydrolase"/>
    <property type="match status" value="1"/>
</dbReference>
<name>A0A919NQX7_9ACTN</name>
<dbReference type="RefSeq" id="WP_203810950.1">
    <property type="nucleotide sequence ID" value="NZ_BOMY01000038.1"/>
</dbReference>
<dbReference type="GO" id="GO:0016788">
    <property type="term" value="F:hydrolase activity, acting on ester bonds"/>
    <property type="evidence" value="ECO:0007669"/>
    <property type="project" value="InterPro"/>
</dbReference>
<comment type="caution">
    <text evidence="3">The sequence shown here is derived from an EMBL/GenBank/DDBJ whole genome shotgun (WGS) entry which is preliminary data.</text>
</comment>
<accession>A0A919NQX7</accession>
<dbReference type="AlphaFoldDB" id="A0A919NQX7"/>